<dbReference type="EMBL" id="VVUY01000004">
    <property type="protein sequence ID" value="KAA2562471.1"/>
    <property type="molecule type" value="Genomic_DNA"/>
</dbReference>
<dbReference type="PROSITE" id="PS50043">
    <property type="entry name" value="HTH_LUXR_2"/>
    <property type="match status" value="1"/>
</dbReference>
<feature type="domain" description="HTH luxR-type" evidence="5">
    <location>
        <begin position="123"/>
        <end position="188"/>
    </location>
</feature>
<dbReference type="InterPro" id="IPR000792">
    <property type="entry name" value="Tscrpt_reg_LuxR_C"/>
</dbReference>
<sequence length="195" mass="21620">MQQRPAIAVVAPNVLMGVGLKAILEKIIPMADVELFGDFEAFAEAAPERFFHFFVAAQLFVTHSSYFRPLRHKTILLCNGQPQPAYADMHRIDVCTSEETVVRDILRMHRGAHHHEHDIGGAAYPAGVQLTGRETEVLALVARGYMNKEIADRLQIGLTTVISHRRNIMEKLGIRSVAGLAIYAMTAGYVAVDEL</sequence>
<dbReference type="SMART" id="SM00421">
    <property type="entry name" value="HTH_LUXR"/>
    <property type="match status" value="1"/>
</dbReference>
<keyword evidence="4" id="KW-0812">Transmembrane</keyword>
<dbReference type="GO" id="GO:0006355">
    <property type="term" value="P:regulation of DNA-templated transcription"/>
    <property type="evidence" value="ECO:0007669"/>
    <property type="project" value="InterPro"/>
</dbReference>
<dbReference type="Proteomes" id="UP000323119">
    <property type="component" value="Unassembled WGS sequence"/>
</dbReference>
<feature type="transmembrane region" description="Helical" evidence="4">
    <location>
        <begin position="172"/>
        <end position="192"/>
    </location>
</feature>
<keyword evidence="3" id="KW-0804">Transcription</keyword>
<dbReference type="Proteomes" id="UP000195772">
    <property type="component" value="Unassembled WGS sequence"/>
</dbReference>
<evidence type="ECO:0000256" key="1">
    <source>
        <dbReference type="ARBA" id="ARBA00023015"/>
    </source>
</evidence>
<protein>
    <submittedName>
        <fullName evidence="6">Helix-turn-helix transcriptional regulator</fullName>
    </submittedName>
    <submittedName>
        <fullName evidence="7">LuxR family transcriptional regulator</fullName>
    </submittedName>
</protein>
<evidence type="ECO:0000313" key="9">
    <source>
        <dbReference type="Proteomes" id="UP000323119"/>
    </source>
</evidence>
<reference evidence="7" key="2">
    <citation type="journal article" date="2018" name="BMC Genomics">
        <title>Whole genome sequencing and function prediction of 133 gut anaerobes isolated from chicken caecum in pure cultures.</title>
        <authorList>
            <person name="Medvecky M."/>
            <person name="Cejkova D."/>
            <person name="Polansky O."/>
            <person name="Karasova D."/>
            <person name="Kubasova T."/>
            <person name="Cizek A."/>
            <person name="Rychlik I."/>
        </authorList>
    </citation>
    <scope>NUCLEOTIDE SEQUENCE</scope>
    <source>
        <strain evidence="7">An90</strain>
    </source>
</reference>
<dbReference type="RefSeq" id="WP_055202516.1">
    <property type="nucleotide sequence ID" value="NZ_NFHB01000001.1"/>
</dbReference>
<dbReference type="PROSITE" id="PS00622">
    <property type="entry name" value="HTH_LUXR_1"/>
    <property type="match status" value="1"/>
</dbReference>
<dbReference type="Gene3D" id="1.10.10.10">
    <property type="entry name" value="Winged helix-like DNA-binding domain superfamily/Winged helix DNA-binding domain"/>
    <property type="match status" value="1"/>
</dbReference>
<evidence type="ECO:0000256" key="3">
    <source>
        <dbReference type="ARBA" id="ARBA00023163"/>
    </source>
</evidence>
<dbReference type="CDD" id="cd06170">
    <property type="entry name" value="LuxR_C_like"/>
    <property type="match status" value="1"/>
</dbReference>
<dbReference type="EMBL" id="NFHB01000001">
    <property type="protein sequence ID" value="OUN04958.1"/>
    <property type="molecule type" value="Genomic_DNA"/>
</dbReference>
<proteinExistence type="predicted"/>
<dbReference type="InterPro" id="IPR016032">
    <property type="entry name" value="Sig_transdc_resp-reg_C-effctor"/>
</dbReference>
<evidence type="ECO:0000256" key="4">
    <source>
        <dbReference type="SAM" id="Phobius"/>
    </source>
</evidence>
<dbReference type="PANTHER" id="PTHR44688">
    <property type="entry name" value="DNA-BINDING TRANSCRIPTIONAL ACTIVATOR DEVR_DOSR"/>
    <property type="match status" value="1"/>
</dbReference>
<keyword evidence="2" id="KW-0238">DNA-binding</keyword>
<evidence type="ECO:0000313" key="7">
    <source>
        <dbReference type="EMBL" id="OUN04958.1"/>
    </source>
</evidence>
<evidence type="ECO:0000313" key="8">
    <source>
        <dbReference type="Proteomes" id="UP000195772"/>
    </source>
</evidence>
<dbReference type="Pfam" id="PF00196">
    <property type="entry name" value="GerE"/>
    <property type="match status" value="1"/>
</dbReference>
<gene>
    <name evidence="7" type="ORF">B5G41_01225</name>
    <name evidence="6" type="ORF">F2S36_05805</name>
</gene>
<keyword evidence="4" id="KW-0472">Membrane</keyword>
<dbReference type="AlphaFoldDB" id="A0A1Y3R328"/>
<dbReference type="InterPro" id="IPR036388">
    <property type="entry name" value="WH-like_DNA-bd_sf"/>
</dbReference>
<dbReference type="OrthoDB" id="9797341at2"/>
<evidence type="ECO:0000256" key="2">
    <source>
        <dbReference type="ARBA" id="ARBA00023125"/>
    </source>
</evidence>
<dbReference type="SUPFAM" id="SSF46894">
    <property type="entry name" value="C-terminal effector domain of the bipartite response regulators"/>
    <property type="match status" value="1"/>
</dbReference>
<organism evidence="7 8">
    <name type="scientific">Alistipes onderdonkii</name>
    <dbReference type="NCBI Taxonomy" id="328813"/>
    <lineage>
        <taxon>Bacteria</taxon>
        <taxon>Pseudomonadati</taxon>
        <taxon>Bacteroidota</taxon>
        <taxon>Bacteroidia</taxon>
        <taxon>Bacteroidales</taxon>
        <taxon>Rikenellaceae</taxon>
        <taxon>Alistipes</taxon>
    </lineage>
</organism>
<evidence type="ECO:0000259" key="5">
    <source>
        <dbReference type="PROSITE" id="PS50043"/>
    </source>
</evidence>
<keyword evidence="4" id="KW-1133">Transmembrane helix</keyword>
<reference evidence="8" key="1">
    <citation type="submission" date="2017-04" db="EMBL/GenBank/DDBJ databases">
        <title>Function of individual gut microbiota members based on whole genome sequencing of pure cultures obtained from chicken caecum.</title>
        <authorList>
            <person name="Medvecky M."/>
            <person name="Cejkova D."/>
            <person name="Polansky O."/>
            <person name="Karasova D."/>
            <person name="Kubasova T."/>
            <person name="Cizek A."/>
            <person name="Rychlik I."/>
        </authorList>
    </citation>
    <scope>NUCLEOTIDE SEQUENCE [LARGE SCALE GENOMIC DNA]</scope>
    <source>
        <strain evidence="8">An90</strain>
    </source>
</reference>
<dbReference type="eggNOG" id="COG2197">
    <property type="taxonomic scope" value="Bacteria"/>
</dbReference>
<dbReference type="GO" id="GO:0003677">
    <property type="term" value="F:DNA binding"/>
    <property type="evidence" value="ECO:0007669"/>
    <property type="project" value="UniProtKB-KW"/>
</dbReference>
<accession>A0A1Y3R328</accession>
<keyword evidence="1" id="KW-0805">Transcription regulation</keyword>
<reference evidence="6 9" key="3">
    <citation type="journal article" date="2019" name="Nat. Med.">
        <title>A library of human gut bacterial isolates paired with longitudinal multiomics data enables mechanistic microbiome research.</title>
        <authorList>
            <person name="Poyet M."/>
            <person name="Groussin M."/>
            <person name="Gibbons S.M."/>
            <person name="Avila-Pacheco J."/>
            <person name="Jiang X."/>
            <person name="Kearney S.M."/>
            <person name="Perrotta A.R."/>
            <person name="Berdy B."/>
            <person name="Zhao S."/>
            <person name="Lieberman T.D."/>
            <person name="Swanson P.K."/>
            <person name="Smith M."/>
            <person name="Roesemann S."/>
            <person name="Alexander J.E."/>
            <person name="Rich S.A."/>
            <person name="Livny J."/>
            <person name="Vlamakis H."/>
            <person name="Clish C."/>
            <person name="Bullock K."/>
            <person name="Deik A."/>
            <person name="Scott J."/>
            <person name="Pierce K.A."/>
            <person name="Xavier R.J."/>
            <person name="Alm E.J."/>
        </authorList>
    </citation>
    <scope>NUCLEOTIDE SEQUENCE [LARGE SCALE GENOMIC DNA]</scope>
    <source>
        <strain evidence="6 9">BIOML-A204</strain>
    </source>
</reference>
<name>A0A1Y3R328_9BACT</name>
<evidence type="ECO:0000313" key="6">
    <source>
        <dbReference type="EMBL" id="KAA2562471.1"/>
    </source>
</evidence>
<dbReference type="PANTHER" id="PTHR44688:SF16">
    <property type="entry name" value="DNA-BINDING TRANSCRIPTIONAL ACTIVATOR DEVR_DOSR"/>
    <property type="match status" value="1"/>
</dbReference>
<dbReference type="PRINTS" id="PR00038">
    <property type="entry name" value="HTHLUXR"/>
</dbReference>
<comment type="caution">
    <text evidence="7">The sequence shown here is derived from an EMBL/GenBank/DDBJ whole genome shotgun (WGS) entry which is preliminary data.</text>
</comment>